<protein>
    <recommendedName>
        <fullName evidence="3">Metalloendopeptidase</fullName>
        <ecNumber evidence="3">3.4.24.-</ecNumber>
    </recommendedName>
</protein>
<comment type="cofactor">
    <cofactor evidence="2 3">
        <name>Zn(2+)</name>
        <dbReference type="ChEBI" id="CHEBI:29105"/>
    </cofactor>
    <text evidence="2 3">Binds 1 zinc ion per subunit.</text>
</comment>
<feature type="non-terminal residue" evidence="6">
    <location>
        <position position="297"/>
    </location>
</feature>
<keyword evidence="2 3" id="KW-0645">Protease</keyword>
<evidence type="ECO:0000313" key="7">
    <source>
        <dbReference type="Proteomes" id="UP001331761"/>
    </source>
</evidence>
<dbReference type="PANTHER" id="PTHR10127:SF831">
    <property type="entry name" value="ZINC METALLOPROTEINASE NAS-37"/>
    <property type="match status" value="1"/>
</dbReference>
<keyword evidence="2 3" id="KW-0862">Zinc</keyword>
<feature type="non-terminal residue" evidence="6">
    <location>
        <position position="1"/>
    </location>
</feature>
<dbReference type="SMART" id="SM00235">
    <property type="entry name" value="ZnMc"/>
    <property type="match status" value="1"/>
</dbReference>
<dbReference type="EMBL" id="WIXE01013056">
    <property type="protein sequence ID" value="KAK5975428.1"/>
    <property type="molecule type" value="Genomic_DNA"/>
</dbReference>
<name>A0AAN8G2S3_TRICO</name>
<evidence type="ECO:0000256" key="1">
    <source>
        <dbReference type="ARBA" id="ARBA00023157"/>
    </source>
</evidence>
<evidence type="ECO:0000313" key="6">
    <source>
        <dbReference type="EMBL" id="KAK5975428.1"/>
    </source>
</evidence>
<evidence type="ECO:0000256" key="3">
    <source>
        <dbReference type="RuleBase" id="RU361183"/>
    </source>
</evidence>
<accession>A0AAN8G2S3</accession>
<dbReference type="SUPFAM" id="SSF55486">
    <property type="entry name" value="Metalloproteases ('zincins'), catalytic domain"/>
    <property type="match status" value="1"/>
</dbReference>
<proteinExistence type="predicted"/>
<feature type="binding site" evidence="2">
    <location>
        <position position="165"/>
    </location>
    <ligand>
        <name>Zn(2+)</name>
        <dbReference type="ChEBI" id="CHEBI:29105"/>
        <note>catalytic</note>
    </ligand>
</feature>
<sequence length="297" mass="33615">TLRGVNLEQRRERLRRLSTLYSKHYNITIHKQSATQAAPSNSVEGGEGSEETAEQPAELNSLSLEYGTTDVDNSTEPSLEEINESEGVAEYLFDGDINLTEQQFEMIEASLGEISNNNVTRHKRQLDIINPRWANNRLYYAFDAAISVQELSLGKGCEQVGIVAHEFIHALGSWHMHMRSDRDEYIIVDLTNVPENQRGNFAMVSGDRTNNYTPYEYGSIMHYAANLFSTKGYSLKPRIGRYLQTEGTRVISFLDIKMINDHYGCHGMFRFHFVIRNLTASVPKKGLASEQSQARPG</sequence>
<feature type="region of interest" description="Disordered" evidence="4">
    <location>
        <begin position="31"/>
        <end position="57"/>
    </location>
</feature>
<dbReference type="GO" id="GO:0008270">
    <property type="term" value="F:zinc ion binding"/>
    <property type="evidence" value="ECO:0007669"/>
    <property type="project" value="UniProtKB-UniRule"/>
</dbReference>
<keyword evidence="2 3" id="KW-0378">Hydrolase</keyword>
<dbReference type="Gene3D" id="3.40.390.10">
    <property type="entry name" value="Collagenase (Catalytic Domain)"/>
    <property type="match status" value="1"/>
</dbReference>
<evidence type="ECO:0000259" key="5">
    <source>
        <dbReference type="PROSITE" id="PS51864"/>
    </source>
</evidence>
<organism evidence="6 7">
    <name type="scientific">Trichostrongylus colubriformis</name>
    <name type="common">Black scour worm</name>
    <dbReference type="NCBI Taxonomy" id="6319"/>
    <lineage>
        <taxon>Eukaryota</taxon>
        <taxon>Metazoa</taxon>
        <taxon>Ecdysozoa</taxon>
        <taxon>Nematoda</taxon>
        <taxon>Chromadorea</taxon>
        <taxon>Rhabditida</taxon>
        <taxon>Rhabditina</taxon>
        <taxon>Rhabditomorpha</taxon>
        <taxon>Strongyloidea</taxon>
        <taxon>Trichostrongylidae</taxon>
        <taxon>Trichostrongylus</taxon>
    </lineage>
</organism>
<feature type="binding site" evidence="2">
    <location>
        <position position="169"/>
    </location>
    <ligand>
        <name>Zn(2+)</name>
        <dbReference type="ChEBI" id="CHEBI:29105"/>
        <note>catalytic</note>
    </ligand>
</feature>
<keyword evidence="2 3" id="KW-0479">Metal-binding</keyword>
<keyword evidence="1" id="KW-1015">Disulfide bond</keyword>
<dbReference type="PRINTS" id="PR00480">
    <property type="entry name" value="ASTACIN"/>
</dbReference>
<evidence type="ECO:0000256" key="2">
    <source>
        <dbReference type="PROSITE-ProRule" id="PRU01211"/>
    </source>
</evidence>
<gene>
    <name evidence="6" type="ORF">GCK32_015678</name>
</gene>
<dbReference type="EC" id="3.4.24.-" evidence="3"/>
<dbReference type="PROSITE" id="PS51864">
    <property type="entry name" value="ASTACIN"/>
    <property type="match status" value="1"/>
</dbReference>
<dbReference type="Pfam" id="PF01400">
    <property type="entry name" value="Astacin"/>
    <property type="match status" value="1"/>
</dbReference>
<keyword evidence="2 3" id="KW-0482">Metalloprotease</keyword>
<dbReference type="AlphaFoldDB" id="A0AAN8G2S3"/>
<keyword evidence="7" id="KW-1185">Reference proteome</keyword>
<dbReference type="PANTHER" id="PTHR10127">
    <property type="entry name" value="DISCOIDIN, CUB, EGF, LAMININ , AND ZINC METALLOPROTEASE DOMAIN CONTAINING"/>
    <property type="match status" value="1"/>
</dbReference>
<feature type="domain" description="Peptidase M12A" evidence="5">
    <location>
        <begin position="66"/>
        <end position="266"/>
    </location>
</feature>
<comment type="caution">
    <text evidence="6">The sequence shown here is derived from an EMBL/GenBank/DDBJ whole genome shotgun (WGS) entry which is preliminary data.</text>
</comment>
<dbReference type="InterPro" id="IPR024079">
    <property type="entry name" value="MetalloPept_cat_dom_sf"/>
</dbReference>
<evidence type="ECO:0000256" key="4">
    <source>
        <dbReference type="SAM" id="MobiDB-lite"/>
    </source>
</evidence>
<dbReference type="InterPro" id="IPR006026">
    <property type="entry name" value="Peptidase_Metallo"/>
</dbReference>
<feature type="binding site" evidence="2">
    <location>
        <position position="175"/>
    </location>
    <ligand>
        <name>Zn(2+)</name>
        <dbReference type="ChEBI" id="CHEBI:29105"/>
        <note>catalytic</note>
    </ligand>
</feature>
<comment type="caution">
    <text evidence="2">Lacks conserved residue(s) required for the propagation of feature annotation.</text>
</comment>
<feature type="active site" evidence="2">
    <location>
        <position position="166"/>
    </location>
</feature>
<dbReference type="InterPro" id="IPR001506">
    <property type="entry name" value="Peptidase_M12A"/>
</dbReference>
<dbReference type="GO" id="GO:0006508">
    <property type="term" value="P:proteolysis"/>
    <property type="evidence" value="ECO:0007669"/>
    <property type="project" value="UniProtKB-KW"/>
</dbReference>
<dbReference type="Proteomes" id="UP001331761">
    <property type="component" value="Unassembled WGS sequence"/>
</dbReference>
<dbReference type="GO" id="GO:0004222">
    <property type="term" value="F:metalloendopeptidase activity"/>
    <property type="evidence" value="ECO:0007669"/>
    <property type="project" value="UniProtKB-UniRule"/>
</dbReference>
<reference evidence="6 7" key="1">
    <citation type="submission" date="2019-10" db="EMBL/GenBank/DDBJ databases">
        <title>Assembly and Annotation for the nematode Trichostrongylus colubriformis.</title>
        <authorList>
            <person name="Martin J."/>
        </authorList>
    </citation>
    <scope>NUCLEOTIDE SEQUENCE [LARGE SCALE GENOMIC DNA]</scope>
    <source>
        <strain evidence="6">G859</strain>
        <tissue evidence="6">Whole worm</tissue>
    </source>
</reference>